<proteinExistence type="predicted"/>
<evidence type="ECO:0000256" key="1">
    <source>
        <dbReference type="SAM" id="MobiDB-lite"/>
    </source>
</evidence>
<dbReference type="Gene3D" id="3.40.50.1240">
    <property type="entry name" value="Phosphoglycerate mutase-like"/>
    <property type="match status" value="1"/>
</dbReference>
<feature type="domain" description="RNase H type-1" evidence="2">
    <location>
        <begin position="4"/>
        <end position="141"/>
    </location>
</feature>
<accession>A0A0L6CHX7</accession>
<dbReference type="SUPFAM" id="SSF53098">
    <property type="entry name" value="Ribonuclease H-like"/>
    <property type="match status" value="1"/>
</dbReference>
<dbReference type="GO" id="GO:0003676">
    <property type="term" value="F:nucleic acid binding"/>
    <property type="evidence" value="ECO:0007669"/>
    <property type="project" value="InterPro"/>
</dbReference>
<evidence type="ECO:0000313" key="3">
    <source>
        <dbReference type="EMBL" id="KNX37402.1"/>
    </source>
</evidence>
<protein>
    <submittedName>
        <fullName evidence="3">Ribonuclease HI</fullName>
    </submittedName>
</protein>
<comment type="caution">
    <text evidence="3">The sequence shown here is derived from an EMBL/GenBank/DDBJ whole genome shotgun (WGS) entry which is preliminary data.</text>
</comment>
<dbReference type="Pfam" id="PF00300">
    <property type="entry name" value="His_Phos_1"/>
    <property type="match status" value="1"/>
</dbReference>
<dbReference type="PANTHER" id="PTHR48100">
    <property type="entry name" value="BROAD-SPECIFICITY PHOSPHATASE YOR283W-RELATED"/>
    <property type="match status" value="1"/>
</dbReference>
<dbReference type="SMART" id="SM00855">
    <property type="entry name" value="PGAM"/>
    <property type="match status" value="1"/>
</dbReference>
<dbReference type="InterPro" id="IPR013078">
    <property type="entry name" value="His_Pase_superF_clade-1"/>
</dbReference>
<dbReference type="RefSeq" id="WP_071606345.1">
    <property type="nucleotide sequence ID" value="NZ_LAIR01000002.1"/>
</dbReference>
<dbReference type="GO" id="GO:0004523">
    <property type="term" value="F:RNA-DNA hybrid ribonuclease activity"/>
    <property type="evidence" value="ECO:0007669"/>
    <property type="project" value="InterPro"/>
</dbReference>
<evidence type="ECO:0000259" key="2">
    <source>
        <dbReference type="PROSITE" id="PS50879"/>
    </source>
</evidence>
<evidence type="ECO:0000313" key="4">
    <source>
        <dbReference type="Proteomes" id="UP000037397"/>
    </source>
</evidence>
<dbReference type="Gene3D" id="3.30.420.10">
    <property type="entry name" value="Ribonuclease H-like superfamily/Ribonuclease H"/>
    <property type="match status" value="1"/>
</dbReference>
<dbReference type="InterPro" id="IPR029033">
    <property type="entry name" value="His_PPase_superfam"/>
</dbReference>
<dbReference type="InterPro" id="IPR012337">
    <property type="entry name" value="RNaseH-like_sf"/>
</dbReference>
<keyword evidence="4" id="KW-1185">Reference proteome</keyword>
<dbReference type="NCBIfam" id="NF005567">
    <property type="entry name" value="PRK07238.1"/>
    <property type="match status" value="1"/>
</dbReference>
<name>A0A0L6CHX7_9MICO</name>
<dbReference type="InterPro" id="IPR050275">
    <property type="entry name" value="PGM_Phosphatase"/>
</dbReference>
<feature type="region of interest" description="Disordered" evidence="1">
    <location>
        <begin position="133"/>
        <end position="158"/>
    </location>
</feature>
<dbReference type="PANTHER" id="PTHR48100:SF62">
    <property type="entry name" value="GLUCOSYL-3-PHOSPHOGLYCERATE PHOSPHATASE"/>
    <property type="match status" value="1"/>
</dbReference>
<dbReference type="InterPro" id="IPR036397">
    <property type="entry name" value="RNaseH_sf"/>
</dbReference>
<organism evidence="3 4">
    <name type="scientific">Luteipulveratus halotolerans</name>
    <dbReference type="NCBI Taxonomy" id="1631356"/>
    <lineage>
        <taxon>Bacteria</taxon>
        <taxon>Bacillati</taxon>
        <taxon>Actinomycetota</taxon>
        <taxon>Actinomycetes</taxon>
        <taxon>Micrococcales</taxon>
        <taxon>Dermacoccaceae</taxon>
        <taxon>Luteipulveratus</taxon>
    </lineage>
</organism>
<dbReference type="CDD" id="cd09279">
    <property type="entry name" value="RNase_HI_like"/>
    <property type="match status" value="1"/>
</dbReference>
<dbReference type="OrthoDB" id="5296884at2"/>
<dbReference type="SUPFAM" id="SSF53254">
    <property type="entry name" value="Phosphoglycerate mutase-like"/>
    <property type="match status" value="1"/>
</dbReference>
<dbReference type="CDD" id="cd07040">
    <property type="entry name" value="HP"/>
    <property type="match status" value="1"/>
</dbReference>
<dbReference type="GO" id="GO:0016791">
    <property type="term" value="F:phosphatase activity"/>
    <property type="evidence" value="ECO:0007669"/>
    <property type="project" value="TreeGrafter"/>
</dbReference>
<gene>
    <name evidence="3" type="ORF">VV01_09985</name>
</gene>
<feature type="compositionally biased region" description="Basic and acidic residues" evidence="1">
    <location>
        <begin position="133"/>
        <end position="154"/>
    </location>
</feature>
<dbReference type="PATRIC" id="fig|1631356.3.peg.1948"/>
<sequence>MTGESRRLIVEADGGSRGNPGVAGYGALVRDRRTDEVLAERAAPLGKESNNVAEYSGLVAGLLAAEAIDAGAQVEVRMDSKLVIEQMAGRWKIKHPDMKRLALQAQDVVRRLVESGGDVTWTWIPREANKAADKLSNDGMDGRTIERDPWRETSGDGGAEVAQEQMLSTDEEPAAPPDTGNPTRILLVRHGVTDFTVEGRLDGRGGADPSLNARGRDQAQRVAQALAARLADTGAVTVVTSSLARAQQTGAPIAEALGMRAVVDRDWDEQSFGAWDGRTFADLAADHRDELGRLRVDESFAVEGGESHTEMAARVEQAMQRAVRAAGPGGTVVVVTHRMPVMAVLASVLGLTRERAWQLAAAPASVTGIELWRDGNVQIAFVNDTHHLRD</sequence>
<dbReference type="STRING" id="1631356.VV01_09985"/>
<dbReference type="Pfam" id="PF13456">
    <property type="entry name" value="RVT_3"/>
    <property type="match status" value="1"/>
</dbReference>
<reference evidence="4" key="1">
    <citation type="submission" date="2015-03" db="EMBL/GenBank/DDBJ databases">
        <title>Luteipulveratus halotolerans sp. nov., a novel actinobacterium (Dermacoccaceae) from Sarawak, Malaysia.</title>
        <authorList>
            <person name="Juboi H."/>
            <person name="Basik A."/>
            <person name="Shamsul S.S."/>
            <person name="Arnold P."/>
            <person name="Schmitt E.K."/>
            <person name="Sanglier J.-J."/>
            <person name="Yeo T."/>
        </authorList>
    </citation>
    <scope>NUCLEOTIDE SEQUENCE [LARGE SCALE GENOMIC DNA]</scope>
    <source>
        <strain evidence="4">C296001</strain>
    </source>
</reference>
<dbReference type="Proteomes" id="UP000037397">
    <property type="component" value="Unassembled WGS sequence"/>
</dbReference>
<dbReference type="AlphaFoldDB" id="A0A0L6CHX7"/>
<dbReference type="PROSITE" id="PS50879">
    <property type="entry name" value="RNASE_H_1"/>
    <property type="match status" value="1"/>
</dbReference>
<dbReference type="EMBL" id="LAIR01000002">
    <property type="protein sequence ID" value="KNX37402.1"/>
    <property type="molecule type" value="Genomic_DNA"/>
</dbReference>
<dbReference type="InterPro" id="IPR002156">
    <property type="entry name" value="RNaseH_domain"/>
</dbReference>
<dbReference type="GO" id="GO:0005737">
    <property type="term" value="C:cytoplasm"/>
    <property type="evidence" value="ECO:0007669"/>
    <property type="project" value="TreeGrafter"/>
</dbReference>